<proteinExistence type="predicted"/>
<protein>
    <submittedName>
        <fullName evidence="1">Uncharacterized protein</fullName>
    </submittedName>
</protein>
<dbReference type="Proteomes" id="UP000549971">
    <property type="component" value="Unassembled WGS sequence"/>
</dbReference>
<sequence length="48" mass="5441">MTCNAEEHLTEAQDRAWLGEVPALEESLMHLRHRRAEALSQLSSARPV</sequence>
<evidence type="ECO:0000313" key="2">
    <source>
        <dbReference type="Proteomes" id="UP000549971"/>
    </source>
</evidence>
<reference evidence="1 2" key="1">
    <citation type="submission" date="2020-08" db="EMBL/GenBank/DDBJ databases">
        <title>Sequencing the genomes of 1000 actinobacteria strains.</title>
        <authorList>
            <person name="Klenk H.-P."/>
        </authorList>
    </citation>
    <scope>NUCLEOTIDE SEQUENCE [LARGE SCALE GENOMIC DNA]</scope>
    <source>
        <strain evidence="1 2">DSM 28967</strain>
    </source>
</reference>
<organism evidence="1 2">
    <name type="scientific">Kribbella italica</name>
    <dbReference type="NCBI Taxonomy" id="1540520"/>
    <lineage>
        <taxon>Bacteria</taxon>
        <taxon>Bacillati</taxon>
        <taxon>Actinomycetota</taxon>
        <taxon>Actinomycetes</taxon>
        <taxon>Propionibacteriales</taxon>
        <taxon>Kribbellaceae</taxon>
        <taxon>Kribbella</taxon>
    </lineage>
</organism>
<keyword evidence="2" id="KW-1185">Reference proteome</keyword>
<dbReference type="EMBL" id="JACHMY010000001">
    <property type="protein sequence ID" value="MBB5840581.1"/>
    <property type="molecule type" value="Genomic_DNA"/>
</dbReference>
<gene>
    <name evidence="1" type="ORF">HDA39_007315</name>
</gene>
<comment type="caution">
    <text evidence="1">The sequence shown here is derived from an EMBL/GenBank/DDBJ whole genome shotgun (WGS) entry which is preliminary data.</text>
</comment>
<name>A0A7W9JEB7_9ACTN</name>
<dbReference type="RefSeq" id="WP_184803039.1">
    <property type="nucleotide sequence ID" value="NZ_JACHMY010000001.1"/>
</dbReference>
<evidence type="ECO:0000313" key="1">
    <source>
        <dbReference type="EMBL" id="MBB5840581.1"/>
    </source>
</evidence>
<accession>A0A7W9JEB7</accession>
<dbReference type="AlphaFoldDB" id="A0A7W9JEB7"/>